<proteinExistence type="predicted"/>
<dbReference type="EMBL" id="JBAHYK010001424">
    <property type="protein sequence ID" value="KAL0568067.1"/>
    <property type="molecule type" value="Genomic_DNA"/>
</dbReference>
<gene>
    <name evidence="2" type="ORF">V5O48_013928</name>
</gene>
<feature type="compositionally biased region" description="Polar residues" evidence="1">
    <location>
        <begin position="38"/>
        <end position="58"/>
    </location>
</feature>
<feature type="compositionally biased region" description="Polar residues" evidence="1">
    <location>
        <begin position="166"/>
        <end position="176"/>
    </location>
</feature>
<reference evidence="2 3" key="1">
    <citation type="submission" date="2024-02" db="EMBL/GenBank/DDBJ databases">
        <title>A draft genome for the cacao thread blight pathogen Marasmius crinis-equi.</title>
        <authorList>
            <person name="Cohen S.P."/>
            <person name="Baruah I.K."/>
            <person name="Amoako-Attah I."/>
            <person name="Bukari Y."/>
            <person name="Meinhardt L.W."/>
            <person name="Bailey B.A."/>
        </authorList>
    </citation>
    <scope>NUCLEOTIDE SEQUENCE [LARGE SCALE GENOMIC DNA]</scope>
    <source>
        <strain evidence="2 3">GH-76</strain>
    </source>
</reference>
<name>A0ABR3EYQ6_9AGAR</name>
<feature type="compositionally biased region" description="Basic and acidic residues" evidence="1">
    <location>
        <begin position="180"/>
        <end position="196"/>
    </location>
</feature>
<keyword evidence="3" id="KW-1185">Reference proteome</keyword>
<feature type="compositionally biased region" description="Polar residues" evidence="1">
    <location>
        <begin position="336"/>
        <end position="345"/>
    </location>
</feature>
<feature type="compositionally biased region" description="Acidic residues" evidence="1">
    <location>
        <begin position="810"/>
        <end position="822"/>
    </location>
</feature>
<comment type="caution">
    <text evidence="2">The sequence shown here is derived from an EMBL/GenBank/DDBJ whole genome shotgun (WGS) entry which is preliminary data.</text>
</comment>
<evidence type="ECO:0000313" key="2">
    <source>
        <dbReference type="EMBL" id="KAL0568067.1"/>
    </source>
</evidence>
<feature type="region of interest" description="Disordered" evidence="1">
    <location>
        <begin position="296"/>
        <end position="361"/>
    </location>
</feature>
<accession>A0ABR3EYQ6</accession>
<feature type="compositionally biased region" description="Basic and acidic residues" evidence="1">
    <location>
        <begin position="704"/>
        <end position="720"/>
    </location>
</feature>
<feature type="region of interest" description="Disordered" evidence="1">
    <location>
        <begin position="1"/>
        <end position="71"/>
    </location>
</feature>
<feature type="compositionally biased region" description="Polar residues" evidence="1">
    <location>
        <begin position="1"/>
        <end position="30"/>
    </location>
</feature>
<feature type="region of interest" description="Disordered" evidence="1">
    <location>
        <begin position="110"/>
        <end position="211"/>
    </location>
</feature>
<evidence type="ECO:0000313" key="3">
    <source>
        <dbReference type="Proteomes" id="UP001465976"/>
    </source>
</evidence>
<protein>
    <submittedName>
        <fullName evidence="2">Uncharacterized protein</fullName>
    </submittedName>
</protein>
<feature type="compositionally biased region" description="Polar residues" evidence="1">
    <location>
        <begin position="297"/>
        <end position="307"/>
    </location>
</feature>
<sequence>MQNDYIHQPNNQNFYKLQPQSQPPHSTSAPGHSVLFPSLSSSAVNIPFSRQTPNSLSPANHDAGPQMRIFDGVNGSLNLPSSGFQDFTQHSDWTRQSRFSSTPLLPHQHYASHLSRHSTPALNDRQNERPEDLLHGSPGAYTRITRPVSVDPCQHSPNVAAANTIRPLSSTSTSTVAARDFFKPPPPERHMSHSDQRSQSSRTSGHGAHCQPLHVSSVQNTILQPQPLTWETPQVCNSLDVRSIQTSGNVVHPPTPDQQDEETDTLDRLGSSLSNNLTAGVQQEADAALARLLEPLTPSSSTNQRTSRMPIPPNPDVAELQPIARRSPSPGPPQPLTSNQGTSWSVAEPNGLQPATRARMGAAEKELKKYTTNRKLSKGVAKFVEDYDKAVETLANDLGVDQARVRKLIGFTRRANSRKDPTAYQAGLFKKAQEVNEGKDTGYRLKLKDIHPILKADSEMMAEIKRGKKSTKVQEWIKEAKAVREARFVGERGSEKAVAREATATMNRVKEDTENLSRSTGAFTFGFMCRSEFGSSVHPAYWGLGPIEDFLMERFNMTGFDFVSAAQAFACLDEAGDGKGVRKRKSKKAEVAALGKVTANMIAKGLQEVMGKSHGRVVGMEYKHYEINIVKAHGVKLTNWPSGTIDFDSPTNIKNGDHVRELYDLVRSGTIRWVKLSKTARAREVELIDEKIKNGTLIPPSRATRSDKGGTHEKRARADTAGEEAAQPPAKKARRNSRKAPPKENPTPAFKSSEFVNDSDEETEQTVPASTPTAGTTPTLSTSGSSNLIPPPNNHNSARMETLRTRNPALDDEELQELFNDEFADHDPNSGENDLFGDDGDDGEGDDGDES</sequence>
<organism evidence="2 3">
    <name type="scientific">Marasmius crinis-equi</name>
    <dbReference type="NCBI Taxonomy" id="585013"/>
    <lineage>
        <taxon>Eukaryota</taxon>
        <taxon>Fungi</taxon>
        <taxon>Dikarya</taxon>
        <taxon>Basidiomycota</taxon>
        <taxon>Agaricomycotina</taxon>
        <taxon>Agaricomycetes</taxon>
        <taxon>Agaricomycetidae</taxon>
        <taxon>Agaricales</taxon>
        <taxon>Marasmiineae</taxon>
        <taxon>Marasmiaceae</taxon>
        <taxon>Marasmius</taxon>
    </lineage>
</organism>
<evidence type="ECO:0000256" key="1">
    <source>
        <dbReference type="SAM" id="MobiDB-lite"/>
    </source>
</evidence>
<feature type="region of interest" description="Disordered" evidence="1">
    <location>
        <begin position="246"/>
        <end position="273"/>
    </location>
</feature>
<feature type="region of interest" description="Disordered" evidence="1">
    <location>
        <begin position="697"/>
        <end position="851"/>
    </location>
</feature>
<feature type="compositionally biased region" description="Basic and acidic residues" evidence="1">
    <location>
        <begin position="125"/>
        <end position="134"/>
    </location>
</feature>
<feature type="compositionally biased region" description="Acidic residues" evidence="1">
    <location>
        <begin position="835"/>
        <end position="851"/>
    </location>
</feature>
<feature type="compositionally biased region" description="Basic residues" evidence="1">
    <location>
        <begin position="731"/>
        <end position="740"/>
    </location>
</feature>
<dbReference type="Proteomes" id="UP001465976">
    <property type="component" value="Unassembled WGS sequence"/>
</dbReference>
<feature type="compositionally biased region" description="Low complexity" evidence="1">
    <location>
        <begin position="768"/>
        <end position="786"/>
    </location>
</feature>